<feature type="compositionally biased region" description="Low complexity" evidence="1">
    <location>
        <begin position="502"/>
        <end position="512"/>
    </location>
</feature>
<evidence type="ECO:0000313" key="4">
    <source>
        <dbReference type="Proteomes" id="UP000186601"/>
    </source>
</evidence>
<evidence type="ECO:0000256" key="1">
    <source>
        <dbReference type="SAM" id="MobiDB-lite"/>
    </source>
</evidence>
<dbReference type="EMBL" id="MLYV02000143">
    <property type="protein sequence ID" value="PSS34198.1"/>
    <property type="molecule type" value="Genomic_DNA"/>
</dbReference>
<dbReference type="InterPro" id="IPR040976">
    <property type="entry name" value="Pkinase_fungal"/>
</dbReference>
<accession>A0A2R6RVZ4</accession>
<dbReference type="Pfam" id="PF17667">
    <property type="entry name" value="Pkinase_fungal"/>
    <property type="match status" value="1"/>
</dbReference>
<feature type="domain" description="Fungal-type protein kinase" evidence="2">
    <location>
        <begin position="1"/>
        <end position="353"/>
    </location>
</feature>
<dbReference type="PANTHER" id="PTHR38248:SF2">
    <property type="entry name" value="FUNK1 11"/>
    <property type="match status" value="1"/>
</dbReference>
<dbReference type="OrthoDB" id="3246048at2759"/>
<dbReference type="PANTHER" id="PTHR38248">
    <property type="entry name" value="FUNK1 6"/>
    <property type="match status" value="1"/>
</dbReference>
<protein>
    <recommendedName>
        <fullName evidence="2">Fungal-type protein kinase domain-containing protein</fullName>
    </recommendedName>
</protein>
<reference evidence="3 4" key="1">
    <citation type="submission" date="2018-02" db="EMBL/GenBank/DDBJ databases">
        <title>Genome sequence of the basidiomycete white-rot fungus Phlebia centrifuga.</title>
        <authorList>
            <person name="Granchi Z."/>
            <person name="Peng M."/>
            <person name="de Vries R.P."/>
            <person name="Hilden K."/>
            <person name="Makela M.R."/>
            <person name="Grigoriev I."/>
            <person name="Riley R."/>
        </authorList>
    </citation>
    <scope>NUCLEOTIDE SEQUENCE [LARGE SCALE GENOMIC DNA]</scope>
    <source>
        <strain evidence="3 4">FBCC195</strain>
    </source>
</reference>
<feature type="compositionally biased region" description="Basic residues" evidence="1">
    <location>
        <begin position="513"/>
        <end position="522"/>
    </location>
</feature>
<comment type="caution">
    <text evidence="3">The sequence shown here is derived from an EMBL/GenBank/DDBJ whole genome shotgun (WGS) entry which is preliminary data.</text>
</comment>
<sequence length="522" mass="59639">MLSLIFATEEELGYDSTIARRVDPRTGNLCFVYNVDKSYYKTERAIFDHRSLCMTGRATRVWAVVEVRSFDELDPVEGSTMALKDVWLDSKSITEDKIIEHIFDKLKRVAADLKNGNEEPKGFKNMDDKSKQQLRECLEKGDWTQYFLTIVTHSRGTTSKEMAQGASPDNALFRSRSYVIKAPSFPNADFSRSFTPHPANLVQVPCAHQSAFRHYSSKRQYRVVFKEVCQPLHDVNNLKDVATALLDCVFALQLLFLAGWVHRDVSSGNVYYFKDGGKERGILADLEYAKLFQPDEKGNSDPKTGTAFFMPVEIHTQLMIYKVPRVGQAVQPDPFHNFEHDMESLFWLFLWIVLVRFPGQRKCEEQRDFACAMDAIFLYSNVCTSVRSGLITSAGCLRKLLTRWLAQDLQPIAEPLVALCDALYHGYMSRELNFGDMSSYAGLYECLRRPLEHCLQLPEKEILSKLLPCNGNIDTLSVSRPRQVVKNRRPRTDLDDDEYVPSQRSGSTTASSSRKRMKMDSD</sequence>
<dbReference type="SUPFAM" id="SSF56112">
    <property type="entry name" value="Protein kinase-like (PK-like)"/>
    <property type="match status" value="1"/>
</dbReference>
<keyword evidence="4" id="KW-1185">Reference proteome</keyword>
<feature type="region of interest" description="Disordered" evidence="1">
    <location>
        <begin position="480"/>
        <end position="522"/>
    </location>
</feature>
<name>A0A2R6RVZ4_9APHY</name>
<proteinExistence type="predicted"/>
<dbReference type="AlphaFoldDB" id="A0A2R6RVZ4"/>
<dbReference type="Gene3D" id="1.10.510.10">
    <property type="entry name" value="Transferase(Phosphotransferase) domain 1"/>
    <property type="match status" value="1"/>
</dbReference>
<dbReference type="Proteomes" id="UP000186601">
    <property type="component" value="Unassembled WGS sequence"/>
</dbReference>
<evidence type="ECO:0000259" key="2">
    <source>
        <dbReference type="Pfam" id="PF17667"/>
    </source>
</evidence>
<organism evidence="3 4">
    <name type="scientific">Hermanssonia centrifuga</name>
    <dbReference type="NCBI Taxonomy" id="98765"/>
    <lineage>
        <taxon>Eukaryota</taxon>
        <taxon>Fungi</taxon>
        <taxon>Dikarya</taxon>
        <taxon>Basidiomycota</taxon>
        <taxon>Agaricomycotina</taxon>
        <taxon>Agaricomycetes</taxon>
        <taxon>Polyporales</taxon>
        <taxon>Meruliaceae</taxon>
        <taxon>Hermanssonia</taxon>
    </lineage>
</organism>
<gene>
    <name evidence="3" type="ORF">PHLCEN_2v1765</name>
</gene>
<evidence type="ECO:0000313" key="3">
    <source>
        <dbReference type="EMBL" id="PSS34198.1"/>
    </source>
</evidence>
<dbReference type="InterPro" id="IPR011009">
    <property type="entry name" value="Kinase-like_dom_sf"/>
</dbReference>